<dbReference type="EMBL" id="JARLKZ010000026">
    <property type="protein sequence ID" value="MEC0243662.1"/>
    <property type="molecule type" value="Genomic_DNA"/>
</dbReference>
<dbReference type="Pfam" id="PF10903">
    <property type="entry name" value="DUF2691"/>
    <property type="match status" value="1"/>
</dbReference>
<organism evidence="1 2">
    <name type="scientific">Paenibacillus dokdonensis</name>
    <dbReference type="NCBI Taxonomy" id="2567944"/>
    <lineage>
        <taxon>Bacteria</taxon>
        <taxon>Bacillati</taxon>
        <taxon>Bacillota</taxon>
        <taxon>Bacilli</taxon>
        <taxon>Bacillales</taxon>
        <taxon>Paenibacillaceae</taxon>
        <taxon>Paenibacillus</taxon>
    </lineage>
</organism>
<keyword evidence="2" id="KW-1185">Reference proteome</keyword>
<sequence length="154" mass="17900">MIRGVSFEIPNEYGRFLGQILKPFRVEEHNWWIGGEEAYIAENGELKALFPELINDMEGKTLKNIIENNDYYLIFQDIKAFPKTSKTSEIKTYDEFLISNCVLALLVVDSSYITVYCKDVEMLKGLYINAKEQGYLNLIYITDENDFRTGLSVW</sequence>
<evidence type="ECO:0000313" key="1">
    <source>
        <dbReference type="EMBL" id="MEC0243662.1"/>
    </source>
</evidence>
<comment type="caution">
    <text evidence="1">The sequence shown here is derived from an EMBL/GenBank/DDBJ whole genome shotgun (WGS) entry which is preliminary data.</text>
</comment>
<dbReference type="Proteomes" id="UP001344632">
    <property type="component" value="Unassembled WGS sequence"/>
</dbReference>
<dbReference type="RefSeq" id="WP_326091389.1">
    <property type="nucleotide sequence ID" value="NZ_JARLKZ010000026.1"/>
</dbReference>
<name>A0ABU6GVA1_9BACL</name>
<accession>A0ABU6GVA1</accession>
<protein>
    <submittedName>
        <fullName evidence="1">DUF2691 family protein</fullName>
    </submittedName>
</protein>
<proteinExistence type="predicted"/>
<reference evidence="1 2" key="1">
    <citation type="submission" date="2023-03" db="EMBL/GenBank/DDBJ databases">
        <title>Bacillus Genome Sequencing.</title>
        <authorList>
            <person name="Dunlap C."/>
        </authorList>
    </citation>
    <scope>NUCLEOTIDE SEQUENCE [LARGE SCALE GENOMIC DNA]</scope>
    <source>
        <strain evidence="1 2">BD-525</strain>
    </source>
</reference>
<gene>
    <name evidence="1" type="ORF">P4H66_28020</name>
</gene>
<dbReference type="InterPro" id="IPR020216">
    <property type="entry name" value="Uncharacterised_YncE"/>
</dbReference>
<evidence type="ECO:0000313" key="2">
    <source>
        <dbReference type="Proteomes" id="UP001344632"/>
    </source>
</evidence>